<name>A0A8K0UV48_9AGAR</name>
<dbReference type="EMBL" id="JAEVFJ010000005">
    <property type="protein sequence ID" value="KAH8104502.1"/>
    <property type="molecule type" value="Genomic_DNA"/>
</dbReference>
<organism evidence="2 3">
    <name type="scientific">Cristinia sonorae</name>
    <dbReference type="NCBI Taxonomy" id="1940300"/>
    <lineage>
        <taxon>Eukaryota</taxon>
        <taxon>Fungi</taxon>
        <taxon>Dikarya</taxon>
        <taxon>Basidiomycota</taxon>
        <taxon>Agaricomycotina</taxon>
        <taxon>Agaricomycetes</taxon>
        <taxon>Agaricomycetidae</taxon>
        <taxon>Agaricales</taxon>
        <taxon>Pleurotineae</taxon>
        <taxon>Stephanosporaceae</taxon>
        <taxon>Cristinia</taxon>
    </lineage>
</organism>
<dbReference type="AlphaFoldDB" id="A0A8K0UV48"/>
<gene>
    <name evidence="2" type="ORF">BXZ70DRAFT_590715</name>
</gene>
<feature type="region of interest" description="Disordered" evidence="1">
    <location>
        <begin position="97"/>
        <end position="119"/>
    </location>
</feature>
<sequence>MSRGNREAVSGNIKLSMRDNYAEHGVDQYYQKVGATYRNPHFPGVRACMFLWLNNWWQAEHERLLLDRISIFDMACGHGEVTIAFMEWWKLGKVAGTSQPRDNSVTSAPRKKSTVPDPPRLEAYLPTPQILAADPFTAEAFKARTSLNCSTFSFQEIADGSLAALLNAGTEPSQDNQQAEQKVLFALLWELSLRSRWLVVLAPHKKPEIKMGWGWVKWDAKVWTECPMAQSDGEFLQDRVHCRVYRSVNLP</sequence>
<proteinExistence type="predicted"/>
<evidence type="ECO:0000256" key="1">
    <source>
        <dbReference type="SAM" id="MobiDB-lite"/>
    </source>
</evidence>
<evidence type="ECO:0000313" key="3">
    <source>
        <dbReference type="Proteomes" id="UP000813824"/>
    </source>
</evidence>
<reference evidence="2" key="1">
    <citation type="journal article" date="2021" name="New Phytol.">
        <title>Evolutionary innovations through gain and loss of genes in the ectomycorrhizal Boletales.</title>
        <authorList>
            <person name="Wu G."/>
            <person name="Miyauchi S."/>
            <person name="Morin E."/>
            <person name="Kuo A."/>
            <person name="Drula E."/>
            <person name="Varga T."/>
            <person name="Kohler A."/>
            <person name="Feng B."/>
            <person name="Cao Y."/>
            <person name="Lipzen A."/>
            <person name="Daum C."/>
            <person name="Hundley H."/>
            <person name="Pangilinan J."/>
            <person name="Johnson J."/>
            <person name="Barry K."/>
            <person name="LaButti K."/>
            <person name="Ng V."/>
            <person name="Ahrendt S."/>
            <person name="Min B."/>
            <person name="Choi I.G."/>
            <person name="Park H."/>
            <person name="Plett J.M."/>
            <person name="Magnuson J."/>
            <person name="Spatafora J.W."/>
            <person name="Nagy L.G."/>
            <person name="Henrissat B."/>
            <person name="Grigoriev I.V."/>
            <person name="Yang Z.L."/>
            <person name="Xu J."/>
            <person name="Martin F.M."/>
        </authorList>
    </citation>
    <scope>NUCLEOTIDE SEQUENCE</scope>
    <source>
        <strain evidence="2">KKN 215</strain>
    </source>
</reference>
<keyword evidence="3" id="KW-1185">Reference proteome</keyword>
<protein>
    <recommendedName>
        <fullName evidence="4">Methyltransferase domain-containing protein</fullName>
    </recommendedName>
</protein>
<dbReference type="OrthoDB" id="66144at2759"/>
<evidence type="ECO:0000313" key="2">
    <source>
        <dbReference type="EMBL" id="KAH8104502.1"/>
    </source>
</evidence>
<dbReference type="Proteomes" id="UP000813824">
    <property type="component" value="Unassembled WGS sequence"/>
</dbReference>
<accession>A0A8K0UV48</accession>
<evidence type="ECO:0008006" key="4">
    <source>
        <dbReference type="Google" id="ProtNLM"/>
    </source>
</evidence>
<comment type="caution">
    <text evidence="2">The sequence shown here is derived from an EMBL/GenBank/DDBJ whole genome shotgun (WGS) entry which is preliminary data.</text>
</comment>
<feature type="compositionally biased region" description="Polar residues" evidence="1">
    <location>
        <begin position="97"/>
        <end position="107"/>
    </location>
</feature>